<evidence type="ECO:0000313" key="1">
    <source>
        <dbReference type="EMBL" id="GFE27365.1"/>
    </source>
</evidence>
<dbReference type="EMBL" id="BLIP01000003">
    <property type="protein sequence ID" value="GFE27365.1"/>
    <property type="molecule type" value="Genomic_DNA"/>
</dbReference>
<gene>
    <name evidence="1" type="ORF">Sliba_78180</name>
</gene>
<reference evidence="1 2" key="1">
    <citation type="submission" date="2019-12" db="EMBL/GenBank/DDBJ databases">
        <title>Whole genome shotgun sequence of Streptomyces libani subsp. libani NBRC 13452.</title>
        <authorList>
            <person name="Ichikawa N."/>
            <person name="Kimura A."/>
            <person name="Kitahashi Y."/>
            <person name="Komaki H."/>
            <person name="Tamura T."/>
        </authorList>
    </citation>
    <scope>NUCLEOTIDE SEQUENCE [LARGE SCALE GENOMIC DNA]</scope>
    <source>
        <strain evidence="1 2">NBRC 13452</strain>
    </source>
</reference>
<comment type="caution">
    <text evidence="1">The sequence shown here is derived from an EMBL/GenBank/DDBJ whole genome shotgun (WGS) entry which is preliminary data.</text>
</comment>
<name>A0A640TZ52_STRNI</name>
<protein>
    <submittedName>
        <fullName evidence="1">Uncharacterized protein</fullName>
    </submittedName>
</protein>
<evidence type="ECO:0000313" key="2">
    <source>
        <dbReference type="Proteomes" id="UP000429552"/>
    </source>
</evidence>
<sequence>MVSCPVEVRVREWQRQRSGSTRAVLFMRWVRDRLTVLMPTEFAAMLACMDGTIAEGTEGHTTDAVQRFTGRSLTAQLPPFAEREMTRSS</sequence>
<dbReference type="Proteomes" id="UP000429552">
    <property type="component" value="Unassembled WGS sequence"/>
</dbReference>
<proteinExistence type="predicted"/>
<organism evidence="1 2">
    <name type="scientific">Streptomyces nigrescens</name>
    <dbReference type="NCBI Taxonomy" id="1920"/>
    <lineage>
        <taxon>Bacteria</taxon>
        <taxon>Bacillati</taxon>
        <taxon>Actinomycetota</taxon>
        <taxon>Actinomycetes</taxon>
        <taxon>Kitasatosporales</taxon>
        <taxon>Streptomycetaceae</taxon>
        <taxon>Streptomyces</taxon>
    </lineage>
</organism>
<accession>A0A640TZ52</accession>
<dbReference type="AlphaFoldDB" id="A0A640TZ52"/>